<protein>
    <submittedName>
        <fullName evidence="2">Uncharacterized protein</fullName>
    </submittedName>
</protein>
<reference evidence="2 3" key="2">
    <citation type="journal article" date="2012" name="PLoS Pathog.">
        <title>Diverse lifestyles and strategies of plant pathogenesis encoded in the genomes of eighteen Dothideomycetes fungi.</title>
        <authorList>
            <person name="Ohm R.A."/>
            <person name="Feau N."/>
            <person name="Henrissat B."/>
            <person name="Schoch C.L."/>
            <person name="Horwitz B.A."/>
            <person name="Barry K.W."/>
            <person name="Condon B.J."/>
            <person name="Copeland A.C."/>
            <person name="Dhillon B."/>
            <person name="Glaser F."/>
            <person name="Hesse C.N."/>
            <person name="Kosti I."/>
            <person name="LaButti K."/>
            <person name="Lindquist E.A."/>
            <person name="Lucas S."/>
            <person name="Salamov A.A."/>
            <person name="Bradshaw R.E."/>
            <person name="Ciuffetti L."/>
            <person name="Hamelin R.C."/>
            <person name="Kema G.H.J."/>
            <person name="Lawrence C."/>
            <person name="Scott J.A."/>
            <person name="Spatafora J.W."/>
            <person name="Turgeon B.G."/>
            <person name="de Wit P.J.G.M."/>
            <person name="Zhong S."/>
            <person name="Goodwin S.B."/>
            <person name="Grigoriev I.V."/>
        </authorList>
    </citation>
    <scope>NUCLEOTIDE SEQUENCE [LARGE SCALE GENOMIC DNA]</scope>
    <source>
        <strain evidence="3">NZE10 / CBS 128990</strain>
    </source>
</reference>
<sequence length="230" mass="26363">MTISRTAYGLRGIFKLPAELRLNIYGQAISNFDPIHLQRLRDEARIKQEAAAVEVLDFFRKARASGFQYDYEEFEKLHGMHESWLKRYERLEEIVAEENSTAPLERGIVQRLHIPSQNPPIGSFTILSSLSHSHPSHPQHQRRPQHPHNTRAVVTNTTRTKPFRILDLPIELHLESYENTTKSFDPPAAQTAGSKDFRLPLLNTCQTILDEALSPNLDHIRSLGKEAKTK</sequence>
<feature type="compositionally biased region" description="Basic residues" evidence="1">
    <location>
        <begin position="134"/>
        <end position="148"/>
    </location>
</feature>
<evidence type="ECO:0000256" key="1">
    <source>
        <dbReference type="SAM" id="MobiDB-lite"/>
    </source>
</evidence>
<keyword evidence="3" id="KW-1185">Reference proteome</keyword>
<dbReference type="Proteomes" id="UP000016933">
    <property type="component" value="Unassembled WGS sequence"/>
</dbReference>
<feature type="region of interest" description="Disordered" evidence="1">
    <location>
        <begin position="129"/>
        <end position="148"/>
    </location>
</feature>
<evidence type="ECO:0000313" key="2">
    <source>
        <dbReference type="EMBL" id="EME44437.1"/>
    </source>
</evidence>
<organism evidence="2 3">
    <name type="scientific">Dothistroma septosporum (strain NZE10 / CBS 128990)</name>
    <name type="common">Red band needle blight fungus</name>
    <name type="synonym">Mycosphaerella pini</name>
    <dbReference type="NCBI Taxonomy" id="675120"/>
    <lineage>
        <taxon>Eukaryota</taxon>
        <taxon>Fungi</taxon>
        <taxon>Dikarya</taxon>
        <taxon>Ascomycota</taxon>
        <taxon>Pezizomycotina</taxon>
        <taxon>Dothideomycetes</taxon>
        <taxon>Dothideomycetidae</taxon>
        <taxon>Mycosphaerellales</taxon>
        <taxon>Mycosphaerellaceae</taxon>
        <taxon>Dothistroma</taxon>
    </lineage>
</organism>
<evidence type="ECO:0000313" key="3">
    <source>
        <dbReference type="Proteomes" id="UP000016933"/>
    </source>
</evidence>
<dbReference type="EMBL" id="KB446539">
    <property type="protein sequence ID" value="EME44437.1"/>
    <property type="molecule type" value="Genomic_DNA"/>
</dbReference>
<dbReference type="AlphaFoldDB" id="N1PLQ9"/>
<dbReference type="HOGENOM" id="CLU_1204737_0_0_1"/>
<reference evidence="3" key="1">
    <citation type="journal article" date="2012" name="PLoS Genet.">
        <title>The genomes of the fungal plant pathogens Cladosporium fulvum and Dothistroma septosporum reveal adaptation to different hosts and lifestyles but also signatures of common ancestry.</title>
        <authorList>
            <person name="de Wit P.J.G.M."/>
            <person name="van der Burgt A."/>
            <person name="Oekmen B."/>
            <person name="Stergiopoulos I."/>
            <person name="Abd-Elsalam K.A."/>
            <person name="Aerts A.L."/>
            <person name="Bahkali A.H."/>
            <person name="Beenen H.G."/>
            <person name="Chettri P."/>
            <person name="Cox M.P."/>
            <person name="Datema E."/>
            <person name="de Vries R.P."/>
            <person name="Dhillon B."/>
            <person name="Ganley A.R."/>
            <person name="Griffiths S.A."/>
            <person name="Guo Y."/>
            <person name="Hamelin R.C."/>
            <person name="Henrissat B."/>
            <person name="Kabir M.S."/>
            <person name="Jashni M.K."/>
            <person name="Kema G."/>
            <person name="Klaubauf S."/>
            <person name="Lapidus A."/>
            <person name="Levasseur A."/>
            <person name="Lindquist E."/>
            <person name="Mehrabi R."/>
            <person name="Ohm R.A."/>
            <person name="Owen T.J."/>
            <person name="Salamov A."/>
            <person name="Schwelm A."/>
            <person name="Schijlen E."/>
            <person name="Sun H."/>
            <person name="van den Burg H.A."/>
            <person name="van Ham R.C.H.J."/>
            <person name="Zhang S."/>
            <person name="Goodwin S.B."/>
            <person name="Grigoriev I.V."/>
            <person name="Collemare J."/>
            <person name="Bradshaw R.E."/>
        </authorList>
    </citation>
    <scope>NUCLEOTIDE SEQUENCE [LARGE SCALE GENOMIC DNA]</scope>
    <source>
        <strain evidence="3">NZE10 / CBS 128990</strain>
    </source>
</reference>
<accession>N1PLQ9</accession>
<proteinExistence type="predicted"/>
<gene>
    <name evidence="2" type="ORF">DOTSEDRAFT_34871</name>
</gene>
<name>N1PLQ9_DOTSN</name>